<sequence length="202" mass="20174">AARDPAVRARRPGRGLRHLRADRGRRRGRPRAVVDRRPDAGPVRRAVPAPGAGVGVRAGRRRDGRRLRAGHPAQRRLRRGGPAGVGAAGRRPVRRAGVGGRAGPARHAVRAGPAGAAGAGRVSGAPAHRPAAGVPAAGARAGADPALPGRADRCRGAGRAPGDGAGQHRGPGVLRPAGLPGDPAGRRARGDVPGPADVAAAV</sequence>
<organism evidence="2">
    <name type="scientific">uncultured Mycobacteriales bacterium</name>
    <dbReference type="NCBI Taxonomy" id="581187"/>
    <lineage>
        <taxon>Bacteria</taxon>
        <taxon>Bacillati</taxon>
        <taxon>Actinomycetota</taxon>
        <taxon>Actinomycetes</taxon>
        <taxon>Mycobacteriales</taxon>
        <taxon>environmental samples</taxon>
    </lineage>
</organism>
<reference evidence="2" key="1">
    <citation type="submission" date="2020-02" db="EMBL/GenBank/DDBJ databases">
        <authorList>
            <person name="Meier V. D."/>
        </authorList>
    </citation>
    <scope>NUCLEOTIDE SEQUENCE</scope>
    <source>
        <strain evidence="2">AVDCRST_MAG41</strain>
    </source>
</reference>
<feature type="compositionally biased region" description="Low complexity" evidence="1">
    <location>
        <begin position="191"/>
        <end position="202"/>
    </location>
</feature>
<feature type="region of interest" description="Disordered" evidence="1">
    <location>
        <begin position="1"/>
        <end position="202"/>
    </location>
</feature>
<evidence type="ECO:0000313" key="2">
    <source>
        <dbReference type="EMBL" id="CAA9266657.1"/>
    </source>
</evidence>
<evidence type="ECO:0000256" key="1">
    <source>
        <dbReference type="SAM" id="MobiDB-lite"/>
    </source>
</evidence>
<feature type="compositionally biased region" description="Basic residues" evidence="1">
    <location>
        <begin position="8"/>
        <end position="30"/>
    </location>
</feature>
<accession>A0A6J4J343</accession>
<feature type="compositionally biased region" description="Low complexity" evidence="1">
    <location>
        <begin position="40"/>
        <end position="57"/>
    </location>
</feature>
<dbReference type="AlphaFoldDB" id="A0A6J4J343"/>
<feature type="non-terminal residue" evidence="2">
    <location>
        <position position="202"/>
    </location>
</feature>
<feature type="non-terminal residue" evidence="2">
    <location>
        <position position="1"/>
    </location>
</feature>
<keyword evidence="2" id="KW-0808">Transferase</keyword>
<feature type="compositionally biased region" description="Gly residues" evidence="1">
    <location>
        <begin position="159"/>
        <end position="169"/>
    </location>
</feature>
<protein>
    <submittedName>
        <fullName evidence="2">Acetyltransferase</fullName>
    </submittedName>
</protein>
<name>A0A6J4J343_9ACTN</name>
<feature type="compositionally biased region" description="Low complexity" evidence="1">
    <location>
        <begin position="103"/>
        <end position="149"/>
    </location>
</feature>
<dbReference type="GO" id="GO:0016740">
    <property type="term" value="F:transferase activity"/>
    <property type="evidence" value="ECO:0007669"/>
    <property type="project" value="UniProtKB-KW"/>
</dbReference>
<proteinExistence type="predicted"/>
<gene>
    <name evidence="2" type="ORF">AVDCRST_MAG41-2663</name>
</gene>
<feature type="compositionally biased region" description="Basic residues" evidence="1">
    <location>
        <begin position="58"/>
        <end position="79"/>
    </location>
</feature>
<dbReference type="EMBL" id="CADCTP010000245">
    <property type="protein sequence ID" value="CAA9266657.1"/>
    <property type="molecule type" value="Genomic_DNA"/>
</dbReference>